<dbReference type="EMBL" id="KZ453894">
    <property type="protein sequence ID" value="PKA46830.1"/>
    <property type="molecule type" value="Genomic_DNA"/>
</dbReference>
<organism evidence="2 3">
    <name type="scientific">Apostasia shenzhenica</name>
    <dbReference type="NCBI Taxonomy" id="1088818"/>
    <lineage>
        <taxon>Eukaryota</taxon>
        <taxon>Viridiplantae</taxon>
        <taxon>Streptophyta</taxon>
        <taxon>Embryophyta</taxon>
        <taxon>Tracheophyta</taxon>
        <taxon>Spermatophyta</taxon>
        <taxon>Magnoliopsida</taxon>
        <taxon>Liliopsida</taxon>
        <taxon>Asparagales</taxon>
        <taxon>Orchidaceae</taxon>
        <taxon>Apostasioideae</taxon>
        <taxon>Apostasia</taxon>
    </lineage>
</organism>
<accession>A0A2H9ZU70</accession>
<dbReference type="GO" id="GO:0005737">
    <property type="term" value="C:cytoplasm"/>
    <property type="evidence" value="ECO:0007669"/>
    <property type="project" value="TreeGrafter"/>
</dbReference>
<proteinExistence type="predicted"/>
<feature type="signal peptide" evidence="1">
    <location>
        <begin position="1"/>
        <end position="25"/>
    </location>
</feature>
<gene>
    <name evidence="2" type="primary">ALF4</name>
    <name evidence="2" type="ORF">AXF42_Ash015724</name>
</gene>
<dbReference type="Pfam" id="PF08568">
    <property type="entry name" value="Kinetochor_Ybp2"/>
    <property type="match status" value="1"/>
</dbReference>
<keyword evidence="3" id="KW-1185">Reference proteome</keyword>
<sequence length="392" mass="44147">MSCYLVLNIFVCSVAVLLRIQRLHLEQVKVALPIVLGVLNAISSEDDEKDFDTMNDLFIASLNIGHSIQEICQTMEGQKKEELCAILGLYTLQNIALLSRSRQKHIATNSSFLVTKFSQVLPFCGLSYFGLLTGSDYDELCNKIHKVQSGIEDDDEFMDSFAYGINGSCLAVIWAHISEDVAKATGEQLIVVFDEIRRERSKRWNVVGMLKHMLSSIDYSWEIKSHVLDVLLSILYGIHREEHNHYDEDFSIFMPNLFASLKAIEKAIMEAPYPLLRKKAFSVFKKVVSDIPSSQRFDILKALIVNSNSSSMIAILIDLVKDEVLVDTAQENSRKEQKCKEISPFWGSNALAIIEMVLRPPNGGPPSLPDNSEPVCTTLQLFCSIILLIFNF</sequence>
<protein>
    <submittedName>
        <fullName evidence="2">Aberrant root formation protein 4</fullName>
    </submittedName>
</protein>
<dbReference type="PANTHER" id="PTHR15430:SF1">
    <property type="entry name" value="GLOMULIN"/>
    <property type="match status" value="1"/>
</dbReference>
<dbReference type="OrthoDB" id="619536at2759"/>
<dbReference type="GO" id="GO:0055105">
    <property type="term" value="F:ubiquitin-protein transferase inhibitor activity"/>
    <property type="evidence" value="ECO:0007669"/>
    <property type="project" value="TreeGrafter"/>
</dbReference>
<evidence type="ECO:0000313" key="3">
    <source>
        <dbReference type="Proteomes" id="UP000236161"/>
    </source>
</evidence>
<evidence type="ECO:0000256" key="1">
    <source>
        <dbReference type="SAM" id="SignalP"/>
    </source>
</evidence>
<evidence type="ECO:0000313" key="2">
    <source>
        <dbReference type="EMBL" id="PKA46830.1"/>
    </source>
</evidence>
<reference evidence="2 3" key="1">
    <citation type="journal article" date="2017" name="Nature">
        <title>The Apostasia genome and the evolution of orchids.</title>
        <authorList>
            <person name="Zhang G.Q."/>
            <person name="Liu K.W."/>
            <person name="Li Z."/>
            <person name="Lohaus R."/>
            <person name="Hsiao Y.Y."/>
            <person name="Niu S.C."/>
            <person name="Wang J.Y."/>
            <person name="Lin Y.C."/>
            <person name="Xu Q."/>
            <person name="Chen L.J."/>
            <person name="Yoshida K."/>
            <person name="Fujiwara S."/>
            <person name="Wang Z.W."/>
            <person name="Zhang Y.Q."/>
            <person name="Mitsuda N."/>
            <person name="Wang M."/>
            <person name="Liu G.H."/>
            <person name="Pecoraro L."/>
            <person name="Huang H.X."/>
            <person name="Xiao X.J."/>
            <person name="Lin M."/>
            <person name="Wu X.Y."/>
            <person name="Wu W.L."/>
            <person name="Chen Y.Y."/>
            <person name="Chang S.B."/>
            <person name="Sakamoto S."/>
            <person name="Ohme-Takagi M."/>
            <person name="Yagi M."/>
            <person name="Zeng S.J."/>
            <person name="Shen C.Y."/>
            <person name="Yeh C.M."/>
            <person name="Luo Y.B."/>
            <person name="Tsai W.C."/>
            <person name="Van de Peer Y."/>
            <person name="Liu Z.J."/>
        </authorList>
    </citation>
    <scope>NUCLEOTIDE SEQUENCE [LARGE SCALE GENOMIC DNA]</scope>
    <source>
        <strain evidence="3">cv. Shenzhen</strain>
        <tissue evidence="2">Stem</tissue>
    </source>
</reference>
<dbReference type="InterPro" id="IPR019516">
    <property type="entry name" value="Glomulin/ALF4"/>
</dbReference>
<name>A0A2H9ZU70_9ASPA</name>
<dbReference type="PANTHER" id="PTHR15430">
    <property type="entry name" value="GLOMULIN"/>
    <property type="match status" value="1"/>
</dbReference>
<dbReference type="AlphaFoldDB" id="A0A2H9ZU70"/>
<dbReference type="Proteomes" id="UP000236161">
    <property type="component" value="Unassembled WGS sequence"/>
</dbReference>
<dbReference type="STRING" id="1088818.A0A2H9ZU70"/>
<feature type="chain" id="PRO_5014177625" evidence="1">
    <location>
        <begin position="26"/>
        <end position="392"/>
    </location>
</feature>
<dbReference type="InterPro" id="IPR013877">
    <property type="entry name" value="YAP-bd/ALF4/Glomulin"/>
</dbReference>
<keyword evidence="1" id="KW-0732">Signal</keyword>